<organism evidence="2 3">
    <name type="scientific">Citricoccus parietis</name>
    <dbReference type="NCBI Taxonomy" id="592307"/>
    <lineage>
        <taxon>Bacteria</taxon>
        <taxon>Bacillati</taxon>
        <taxon>Actinomycetota</taxon>
        <taxon>Actinomycetes</taxon>
        <taxon>Micrococcales</taxon>
        <taxon>Micrococcaceae</taxon>
        <taxon>Citricoccus</taxon>
    </lineage>
</organism>
<reference evidence="2 3" key="1">
    <citation type="submission" date="2024-09" db="EMBL/GenBank/DDBJ databases">
        <authorList>
            <person name="Sun Q."/>
            <person name="Mori K."/>
        </authorList>
    </citation>
    <scope>NUCLEOTIDE SEQUENCE [LARGE SCALE GENOMIC DNA]</scope>
    <source>
        <strain evidence="2 3">CCM 7609</strain>
    </source>
</reference>
<dbReference type="EMBL" id="JBHMFI010000001">
    <property type="protein sequence ID" value="MFB9071807.1"/>
    <property type="molecule type" value="Genomic_DNA"/>
</dbReference>
<keyword evidence="3" id="KW-1185">Reference proteome</keyword>
<gene>
    <name evidence="2" type="ORF">ACFFX0_11580</name>
</gene>
<evidence type="ECO:0000313" key="2">
    <source>
        <dbReference type="EMBL" id="MFB9071807.1"/>
    </source>
</evidence>
<evidence type="ECO:0000313" key="3">
    <source>
        <dbReference type="Proteomes" id="UP001589575"/>
    </source>
</evidence>
<feature type="region of interest" description="Disordered" evidence="1">
    <location>
        <begin position="68"/>
        <end position="103"/>
    </location>
</feature>
<proteinExistence type="predicted"/>
<accession>A0ABV5FYP6</accession>
<sequence length="103" mass="10992">MVHEGRLRPQRLERLERADRLPVGGGVGGGVGVRVHSGECHGPTVGIGCFRESRGMFRACNVVLSPPPATGVRPTSCSRYTRDTAGKPPAPSVNDLRRKGMDS</sequence>
<dbReference type="Proteomes" id="UP001589575">
    <property type="component" value="Unassembled WGS sequence"/>
</dbReference>
<name>A0ABV5FYP6_9MICC</name>
<evidence type="ECO:0000256" key="1">
    <source>
        <dbReference type="SAM" id="MobiDB-lite"/>
    </source>
</evidence>
<protein>
    <submittedName>
        <fullName evidence="2">Uncharacterized protein</fullName>
    </submittedName>
</protein>
<comment type="caution">
    <text evidence="2">The sequence shown here is derived from an EMBL/GenBank/DDBJ whole genome shotgun (WGS) entry which is preliminary data.</text>
</comment>